<gene>
    <name evidence="5" type="ORF">FQP90_07745</name>
</gene>
<dbReference type="AlphaFoldDB" id="A0A558H459"/>
<dbReference type="Pfam" id="PF00135">
    <property type="entry name" value="COesterase"/>
    <property type="match status" value="1"/>
</dbReference>
<comment type="similarity">
    <text evidence="1 3">Belongs to the type-B carboxylesterase/lipase family.</text>
</comment>
<dbReference type="InterPro" id="IPR002018">
    <property type="entry name" value="CarbesteraseB"/>
</dbReference>
<dbReference type="EC" id="3.1.1.-" evidence="3"/>
<evidence type="ECO:0000256" key="1">
    <source>
        <dbReference type="ARBA" id="ARBA00005964"/>
    </source>
</evidence>
<dbReference type="PROSITE" id="PS00122">
    <property type="entry name" value="CARBOXYLESTERASE_B_1"/>
    <property type="match status" value="1"/>
</dbReference>
<comment type="caution">
    <text evidence="5">The sequence shown here is derived from an EMBL/GenBank/DDBJ whole genome shotgun (WGS) entry which is preliminary data.</text>
</comment>
<dbReference type="PANTHER" id="PTHR11559">
    <property type="entry name" value="CARBOXYLESTERASE"/>
    <property type="match status" value="1"/>
</dbReference>
<accession>A0A558H459</accession>
<dbReference type="RefSeq" id="WP_144649160.1">
    <property type="nucleotide sequence ID" value="NZ_VNFK01000005.1"/>
</dbReference>
<evidence type="ECO:0000259" key="4">
    <source>
        <dbReference type="Pfam" id="PF00135"/>
    </source>
</evidence>
<dbReference type="OrthoDB" id="3199405at2"/>
<evidence type="ECO:0000256" key="3">
    <source>
        <dbReference type="RuleBase" id="RU361235"/>
    </source>
</evidence>
<dbReference type="SUPFAM" id="SSF53474">
    <property type="entry name" value="alpha/beta-Hydrolases"/>
    <property type="match status" value="1"/>
</dbReference>
<dbReference type="InterPro" id="IPR019826">
    <property type="entry name" value="Carboxylesterase_B_AS"/>
</dbReference>
<evidence type="ECO:0000313" key="6">
    <source>
        <dbReference type="Proteomes" id="UP000316500"/>
    </source>
</evidence>
<keyword evidence="2 3" id="KW-0378">Hydrolase</keyword>
<dbReference type="Gene3D" id="3.40.50.1820">
    <property type="entry name" value="alpha/beta hydrolase"/>
    <property type="match status" value="1"/>
</dbReference>
<dbReference type="InterPro" id="IPR050309">
    <property type="entry name" value="Type-B_Carboxylest/Lipase"/>
</dbReference>
<sequence>MTPSLTQEFAEVTTTAGAVRGRWREGSAAFLGIPYAEPPIGDLRFAEPAPHRPWEGVRDALDYGATPQRKLPDSELIITPEPSIPGDSILNLNVFTPSPSRNRDKGLPVLVWIHGGGFIAGSPASPWYDGGAFNRDGVVTVSISYRLGFDGFGWIPDAPNNRGVLDWILALEWVRDNIEAFGGDPSRVTIAGQSAGGGAVMTLLTVSRARALFERVISLSGVPTERTLGQAEAAGRRLARLAGVEATRAGLSEPSEERVLELQAEVAGMGSSPEQTDPIRPLADLVRDGLVFGPVVDGVLIPGPTVEAMRLGNGSDKALLVGCTDHEFNMSTAGAGPLLPKEPDAALLERLGASPEIAEAYLASHGGLPSEVLVGQYVSDRIFRTPTLNVAEARAGSAAPTWVYRFAWRSPVTGDAGHCFDIPFFFDVTTAERVAAIAGEEPPSALAADVHGAAVAFIRDGQPGWTPWDAGDHQVRVFDEPSIDIEDGYADVRLLQHIPSAR</sequence>
<dbReference type="InterPro" id="IPR029058">
    <property type="entry name" value="AB_hydrolase_fold"/>
</dbReference>
<feature type="domain" description="Carboxylesterase type B" evidence="4">
    <location>
        <begin position="11"/>
        <end position="465"/>
    </location>
</feature>
<name>A0A558H459_PAENT</name>
<dbReference type="EMBL" id="VNFK01000005">
    <property type="protein sequence ID" value="TVU63881.1"/>
    <property type="molecule type" value="Genomic_DNA"/>
</dbReference>
<evidence type="ECO:0000313" key="5">
    <source>
        <dbReference type="EMBL" id="TVU63881.1"/>
    </source>
</evidence>
<organism evidence="5 6">
    <name type="scientific">Paenarthrobacter nitroguajacolicus</name>
    <name type="common">Arthrobacter nitroguajacolicus</name>
    <dbReference type="NCBI Taxonomy" id="211146"/>
    <lineage>
        <taxon>Bacteria</taxon>
        <taxon>Bacillati</taxon>
        <taxon>Actinomycetota</taxon>
        <taxon>Actinomycetes</taxon>
        <taxon>Micrococcales</taxon>
        <taxon>Micrococcaceae</taxon>
        <taxon>Paenarthrobacter</taxon>
    </lineage>
</organism>
<proteinExistence type="inferred from homology"/>
<reference evidence="5 6" key="1">
    <citation type="submission" date="2019-07" db="EMBL/GenBank/DDBJ databases">
        <title>Diversity of Bacteria from Kongsfjorden, Arctic.</title>
        <authorList>
            <person name="Yu Y."/>
        </authorList>
    </citation>
    <scope>NUCLEOTIDE SEQUENCE [LARGE SCALE GENOMIC DNA]</scope>
    <source>
        <strain evidence="5 6">SM1928</strain>
    </source>
</reference>
<protein>
    <recommendedName>
        <fullName evidence="3">Carboxylic ester hydrolase</fullName>
        <ecNumber evidence="3">3.1.1.-</ecNumber>
    </recommendedName>
</protein>
<dbReference type="Proteomes" id="UP000316500">
    <property type="component" value="Unassembled WGS sequence"/>
</dbReference>
<dbReference type="GO" id="GO:0016787">
    <property type="term" value="F:hydrolase activity"/>
    <property type="evidence" value="ECO:0007669"/>
    <property type="project" value="UniProtKB-KW"/>
</dbReference>
<evidence type="ECO:0000256" key="2">
    <source>
        <dbReference type="ARBA" id="ARBA00022801"/>
    </source>
</evidence>